<evidence type="ECO:0000259" key="1">
    <source>
        <dbReference type="PROSITE" id="PS50925"/>
    </source>
</evidence>
<dbReference type="EMBL" id="JADJOT010000009">
    <property type="protein sequence ID" value="MBK7954864.1"/>
    <property type="molecule type" value="Genomic_DNA"/>
</dbReference>
<reference evidence="2 3" key="1">
    <citation type="submission" date="2020-10" db="EMBL/GenBank/DDBJ databases">
        <title>Connecting structure to function with the recovery of over 1000 high-quality activated sludge metagenome-assembled genomes encoding full-length rRNA genes using long-read sequencing.</title>
        <authorList>
            <person name="Singleton C.M."/>
            <person name="Petriglieri F."/>
            <person name="Kristensen J.M."/>
            <person name="Kirkegaard R.H."/>
            <person name="Michaelsen T.Y."/>
            <person name="Andersen M.H."/>
            <person name="Karst S.M."/>
            <person name="Dueholm M.S."/>
            <person name="Nielsen P.H."/>
            <person name="Albertsen M."/>
        </authorList>
    </citation>
    <scope>NUCLEOTIDE SEQUENCE [LARGE SCALE GENOMIC DNA]</scope>
    <source>
        <strain evidence="2">Fred_18-Q3-R57-64_BAT3C.720</strain>
    </source>
</reference>
<dbReference type="Proteomes" id="UP000706151">
    <property type="component" value="Unassembled WGS sequence"/>
</dbReference>
<dbReference type="Pfam" id="PF04940">
    <property type="entry name" value="BLUF"/>
    <property type="match status" value="1"/>
</dbReference>
<dbReference type="SMART" id="SM01034">
    <property type="entry name" value="BLUF"/>
    <property type="match status" value="1"/>
</dbReference>
<name>A0A935TBS2_9PROT</name>
<dbReference type="PROSITE" id="PS50925">
    <property type="entry name" value="BLUF"/>
    <property type="match status" value="1"/>
</dbReference>
<proteinExistence type="predicted"/>
<dbReference type="Gene3D" id="3.30.70.100">
    <property type="match status" value="1"/>
</dbReference>
<dbReference type="SUPFAM" id="SSF54975">
    <property type="entry name" value="Acylphosphatase/BLUF domain-like"/>
    <property type="match status" value="1"/>
</dbReference>
<accession>A0A935TBS2</accession>
<sequence length="149" mass="16298">MLVRLLYASRAVDSISQEELLKILSQSKAHNPESGITGVLCSSGQIFMQLLEGGRMQVNALYNQIAADRRHKDVVILSYEEIFERRFAGWSMGLVNLERLNPALLLKYSESATLNPYAVSGVASMALFDDLMATASIMGQASYSSSATS</sequence>
<feature type="domain" description="BLUF" evidence="1">
    <location>
        <begin position="2"/>
        <end position="93"/>
    </location>
</feature>
<protein>
    <submittedName>
        <fullName evidence="2">BLUF domain-containing protein</fullName>
    </submittedName>
</protein>
<dbReference type="GO" id="GO:0009882">
    <property type="term" value="F:blue light photoreceptor activity"/>
    <property type="evidence" value="ECO:0007669"/>
    <property type="project" value="InterPro"/>
</dbReference>
<dbReference type="InterPro" id="IPR007024">
    <property type="entry name" value="BLUF_domain"/>
</dbReference>
<evidence type="ECO:0000313" key="3">
    <source>
        <dbReference type="Proteomes" id="UP000706151"/>
    </source>
</evidence>
<dbReference type="AlphaFoldDB" id="A0A935TBS2"/>
<dbReference type="GO" id="GO:0071949">
    <property type="term" value="F:FAD binding"/>
    <property type="evidence" value="ECO:0007669"/>
    <property type="project" value="InterPro"/>
</dbReference>
<comment type="caution">
    <text evidence="2">The sequence shown here is derived from an EMBL/GenBank/DDBJ whole genome shotgun (WGS) entry which is preliminary data.</text>
</comment>
<organism evidence="2 3">
    <name type="scientific">Candidatus Accumulibacter affinis</name>
    <dbReference type="NCBI Taxonomy" id="2954384"/>
    <lineage>
        <taxon>Bacteria</taxon>
        <taxon>Pseudomonadati</taxon>
        <taxon>Pseudomonadota</taxon>
        <taxon>Betaproteobacteria</taxon>
        <taxon>Candidatus Accumulibacter</taxon>
    </lineage>
</organism>
<dbReference type="InterPro" id="IPR036046">
    <property type="entry name" value="Acylphosphatase-like_dom_sf"/>
</dbReference>
<gene>
    <name evidence="2" type="ORF">IPK02_13425</name>
</gene>
<evidence type="ECO:0000313" key="2">
    <source>
        <dbReference type="EMBL" id="MBK7954864.1"/>
    </source>
</evidence>